<sequence>SLLSSTYFCVNGIALINESELNGDDTVNWVLNHQNFLDGGFSDWVEGNDQRTSSVSASYYAFNLLETFGSLDLLNEDIFQIEFDYLMLIIIPSTIAVIIGIIYFFIRRRRI</sequence>
<reference evidence="2" key="1">
    <citation type="journal article" date="2014" name="Front. Microbiol.">
        <title>High frequency of phylogenetically diverse reductive dehalogenase-homologous genes in deep subseafloor sedimentary metagenomes.</title>
        <authorList>
            <person name="Kawai M."/>
            <person name="Futagami T."/>
            <person name="Toyoda A."/>
            <person name="Takaki Y."/>
            <person name="Nishi S."/>
            <person name="Hori S."/>
            <person name="Arai W."/>
            <person name="Tsubouchi T."/>
            <person name="Morono Y."/>
            <person name="Uchiyama I."/>
            <person name="Ito T."/>
            <person name="Fujiyama A."/>
            <person name="Inagaki F."/>
            <person name="Takami H."/>
        </authorList>
    </citation>
    <scope>NUCLEOTIDE SEQUENCE</scope>
    <source>
        <strain evidence="2">Expedition CK06-06</strain>
    </source>
</reference>
<keyword evidence="1" id="KW-0812">Transmembrane</keyword>
<keyword evidence="1" id="KW-0472">Membrane</keyword>
<organism evidence="2">
    <name type="scientific">marine sediment metagenome</name>
    <dbReference type="NCBI Taxonomy" id="412755"/>
    <lineage>
        <taxon>unclassified sequences</taxon>
        <taxon>metagenomes</taxon>
        <taxon>ecological metagenomes</taxon>
    </lineage>
</organism>
<protein>
    <recommendedName>
        <fullName evidence="3">Squalene cyclase C-terminal domain-containing protein</fullName>
    </recommendedName>
</protein>
<dbReference type="EMBL" id="BART01032992">
    <property type="protein sequence ID" value="GAH16549.1"/>
    <property type="molecule type" value="Genomic_DNA"/>
</dbReference>
<dbReference type="InterPro" id="IPR008930">
    <property type="entry name" value="Terpenoid_cyclase/PrenylTrfase"/>
</dbReference>
<feature type="transmembrane region" description="Helical" evidence="1">
    <location>
        <begin position="85"/>
        <end position="106"/>
    </location>
</feature>
<name>X1EHG4_9ZZZZ</name>
<comment type="caution">
    <text evidence="2">The sequence shown here is derived from an EMBL/GenBank/DDBJ whole genome shotgun (WGS) entry which is preliminary data.</text>
</comment>
<dbReference type="Gene3D" id="1.50.10.20">
    <property type="match status" value="1"/>
</dbReference>
<evidence type="ECO:0000256" key="1">
    <source>
        <dbReference type="SAM" id="Phobius"/>
    </source>
</evidence>
<dbReference type="SUPFAM" id="SSF48239">
    <property type="entry name" value="Terpenoid cyclases/Protein prenyltransferases"/>
    <property type="match status" value="1"/>
</dbReference>
<keyword evidence="1" id="KW-1133">Transmembrane helix</keyword>
<feature type="non-terminal residue" evidence="2">
    <location>
        <position position="1"/>
    </location>
</feature>
<evidence type="ECO:0008006" key="3">
    <source>
        <dbReference type="Google" id="ProtNLM"/>
    </source>
</evidence>
<proteinExistence type="predicted"/>
<gene>
    <name evidence="2" type="ORF">S01H4_56849</name>
</gene>
<dbReference type="AlphaFoldDB" id="X1EHG4"/>
<evidence type="ECO:0000313" key="2">
    <source>
        <dbReference type="EMBL" id="GAH16549.1"/>
    </source>
</evidence>
<accession>X1EHG4</accession>